<feature type="chain" id="PRO_5040251275" description="Glutamate receptor" evidence="16">
    <location>
        <begin position="22"/>
        <end position="902"/>
    </location>
</feature>
<evidence type="ECO:0000256" key="7">
    <source>
        <dbReference type="ARBA" id="ARBA00023065"/>
    </source>
</evidence>
<feature type="transmembrane region" description="Helical" evidence="15">
    <location>
        <begin position="575"/>
        <end position="598"/>
    </location>
</feature>
<evidence type="ECO:0000256" key="14">
    <source>
        <dbReference type="PIRSR" id="PIRSR037090-50"/>
    </source>
</evidence>
<dbReference type="Gene3D" id="1.10.287.70">
    <property type="match status" value="1"/>
</dbReference>
<dbReference type="PIRSF" id="PIRSF037090">
    <property type="entry name" value="Iontro_Glu-like_rcpt_pln"/>
    <property type="match status" value="1"/>
</dbReference>
<evidence type="ECO:0000256" key="10">
    <source>
        <dbReference type="ARBA" id="ARBA00023180"/>
    </source>
</evidence>
<keyword evidence="12 13" id="KW-0407">Ion channel</keyword>
<dbReference type="InterPro" id="IPR017103">
    <property type="entry name" value="Iontropic_Glu_rcpt_pln"/>
</dbReference>
<dbReference type="Pfam" id="PF00060">
    <property type="entry name" value="Lig_chan"/>
    <property type="match status" value="1"/>
</dbReference>
<evidence type="ECO:0000256" key="8">
    <source>
        <dbReference type="ARBA" id="ARBA00023136"/>
    </source>
</evidence>
<dbReference type="Gene3D" id="3.40.190.10">
    <property type="entry name" value="Periplasmic binding protein-like II"/>
    <property type="match status" value="2"/>
</dbReference>
<evidence type="ECO:0000256" key="16">
    <source>
        <dbReference type="SAM" id="SignalP"/>
    </source>
</evidence>
<dbReference type="SUPFAM" id="SSF53850">
    <property type="entry name" value="Periplasmic binding protein-like II"/>
    <property type="match status" value="1"/>
</dbReference>
<feature type="transmembrane region" description="Helical" evidence="15">
    <location>
        <begin position="639"/>
        <end position="659"/>
    </location>
</feature>
<evidence type="ECO:0000256" key="13">
    <source>
        <dbReference type="PIRNR" id="PIRNR037090"/>
    </source>
</evidence>
<dbReference type="InterPro" id="IPR001320">
    <property type="entry name" value="Iontro_rcpt_C"/>
</dbReference>
<reference evidence="18" key="1">
    <citation type="submission" date="2019-12" db="EMBL/GenBank/DDBJ databases">
        <authorList>
            <person name="Scholes J."/>
        </authorList>
    </citation>
    <scope>NUCLEOTIDE SEQUENCE</scope>
</reference>
<dbReference type="InterPro" id="IPR028082">
    <property type="entry name" value="Peripla_BP_I"/>
</dbReference>
<keyword evidence="8 13" id="KW-0472">Membrane</keyword>
<keyword evidence="10" id="KW-0325">Glycoprotein</keyword>
<accession>A0A9N7R4Q1</accession>
<keyword evidence="3 13" id="KW-0813">Transport</keyword>
<evidence type="ECO:0000313" key="18">
    <source>
        <dbReference type="EMBL" id="CAA0811892.1"/>
    </source>
</evidence>
<dbReference type="CDD" id="cd13686">
    <property type="entry name" value="GluR_Plant"/>
    <property type="match status" value="1"/>
</dbReference>
<gene>
    <name evidence="18" type="ORF">SHERM_12714</name>
</gene>
<dbReference type="SMART" id="SM00079">
    <property type="entry name" value="PBPe"/>
    <property type="match status" value="1"/>
</dbReference>
<dbReference type="InterPro" id="IPR015683">
    <property type="entry name" value="Ionotropic_Glu_rcpt"/>
</dbReference>
<feature type="signal peptide" evidence="16">
    <location>
        <begin position="1"/>
        <end position="21"/>
    </location>
</feature>
<organism evidence="18 19">
    <name type="scientific">Striga hermonthica</name>
    <name type="common">Purple witchweed</name>
    <name type="synonym">Buchnera hermonthica</name>
    <dbReference type="NCBI Taxonomy" id="68872"/>
    <lineage>
        <taxon>Eukaryota</taxon>
        <taxon>Viridiplantae</taxon>
        <taxon>Streptophyta</taxon>
        <taxon>Embryophyta</taxon>
        <taxon>Tracheophyta</taxon>
        <taxon>Spermatophyta</taxon>
        <taxon>Magnoliopsida</taxon>
        <taxon>eudicotyledons</taxon>
        <taxon>Gunneridae</taxon>
        <taxon>Pentapetalae</taxon>
        <taxon>asterids</taxon>
        <taxon>lamiids</taxon>
        <taxon>Lamiales</taxon>
        <taxon>Orobanchaceae</taxon>
        <taxon>Buchnereae</taxon>
        <taxon>Striga</taxon>
    </lineage>
</organism>
<evidence type="ECO:0000256" key="2">
    <source>
        <dbReference type="ARBA" id="ARBA00008685"/>
    </source>
</evidence>
<keyword evidence="9 13" id="KW-0675">Receptor</keyword>
<dbReference type="Proteomes" id="UP001153555">
    <property type="component" value="Unassembled WGS sequence"/>
</dbReference>
<name>A0A9N7R4Q1_STRHE</name>
<keyword evidence="11 13" id="KW-1071">Ligand-gated ion channel</keyword>
<keyword evidence="19" id="KW-1185">Reference proteome</keyword>
<keyword evidence="4 15" id="KW-0812">Transmembrane</keyword>
<evidence type="ECO:0000313" key="19">
    <source>
        <dbReference type="Proteomes" id="UP001153555"/>
    </source>
</evidence>
<evidence type="ECO:0000256" key="6">
    <source>
        <dbReference type="ARBA" id="ARBA00022989"/>
    </source>
</evidence>
<comment type="subcellular location">
    <subcellularLocation>
        <location evidence="1">Membrane</location>
        <topology evidence="1">Multi-pass membrane protein</topology>
    </subcellularLocation>
</comment>
<evidence type="ECO:0000256" key="11">
    <source>
        <dbReference type="ARBA" id="ARBA00023286"/>
    </source>
</evidence>
<feature type="transmembrane region" description="Helical" evidence="15">
    <location>
        <begin position="821"/>
        <end position="841"/>
    </location>
</feature>
<dbReference type="EMBL" id="CACSLK010009714">
    <property type="protein sequence ID" value="CAA0811892.1"/>
    <property type="molecule type" value="Genomic_DNA"/>
</dbReference>
<keyword evidence="14" id="KW-1015">Disulfide bond</keyword>
<feature type="domain" description="Ionotropic glutamate receptor C-terminal" evidence="17">
    <location>
        <begin position="454"/>
        <end position="796"/>
    </location>
</feature>
<evidence type="ECO:0000256" key="9">
    <source>
        <dbReference type="ARBA" id="ARBA00023170"/>
    </source>
</evidence>
<dbReference type="OrthoDB" id="5984008at2759"/>
<dbReference type="Pfam" id="PF01094">
    <property type="entry name" value="ANF_receptor"/>
    <property type="match status" value="1"/>
</dbReference>
<evidence type="ECO:0000259" key="17">
    <source>
        <dbReference type="SMART" id="SM00079"/>
    </source>
</evidence>
<comment type="function">
    <text evidence="13">Glutamate-gated receptor that probably acts as non-selective cation channel.</text>
</comment>
<evidence type="ECO:0000256" key="12">
    <source>
        <dbReference type="ARBA" id="ARBA00023303"/>
    </source>
</evidence>
<dbReference type="InterPro" id="IPR001828">
    <property type="entry name" value="ANF_lig-bd_rcpt"/>
</dbReference>
<dbReference type="PANTHER" id="PTHR18966">
    <property type="entry name" value="IONOTROPIC GLUTAMATE RECEPTOR"/>
    <property type="match status" value="1"/>
</dbReference>
<evidence type="ECO:0000256" key="1">
    <source>
        <dbReference type="ARBA" id="ARBA00004141"/>
    </source>
</evidence>
<comment type="similarity">
    <text evidence="2 13">Belongs to the glutamate-gated ion channel (TC 1.A.10.1) family.</text>
</comment>
<dbReference type="Gene3D" id="3.40.50.2300">
    <property type="match status" value="2"/>
</dbReference>
<dbReference type="AlphaFoldDB" id="A0A9N7R4Q1"/>
<dbReference type="SUPFAM" id="SSF53822">
    <property type="entry name" value="Periplasmic binding protein-like I"/>
    <property type="match status" value="1"/>
</dbReference>
<evidence type="ECO:0000256" key="15">
    <source>
        <dbReference type="SAM" id="Phobius"/>
    </source>
</evidence>
<keyword evidence="6 15" id="KW-1133">Transmembrane helix</keyword>
<dbReference type="GO" id="GO:0016020">
    <property type="term" value="C:membrane"/>
    <property type="evidence" value="ECO:0007669"/>
    <property type="project" value="UniProtKB-SubCell"/>
</dbReference>
<sequence>MKLLCCLFIMLLSLLSFESKATETGKAWPKCDEPVTLRIGVVVDNNSRVGKEQKIGIDMAAHDFRQHCTNLTLDIKESHWNSDGGAAFAAIDLVTHNKVDAIVGTVTMQEATLFSEIKALTLSTMQPIVSLYPSAVATPQKIASRFASNFIQMSSLITYQIQGILAVISRYKWRKVILLSEQGNHFSSDPSFLTHFLDSVRTIVEDHVAFPQVSSLLDPKAFIREALNQLKSKNVKVFVVLESSFDFATILFDSAKGLGMMGRGYVWIVSDEIANLLDSFDSSAIRNMQGVIGLKTDYRYSNEDQLREFKIAYRRKYDAEYPMEENTNPSIYSFRAYDAIWALVEASHKLKGRNSLANQVLSSDFEGLSGRISFENGVLSEKPVFQVVNVIGKSYSDVAVWSSEYGFLEDVVEVDGRKMKFSGSGLTGDLHPVYWPGGEVKVPTGWSMGSIEKPLRVGVPAKGAFEQFVKVTTDNVTNQTRIGGFSIHVFEAVVRQLPYDFHYQFLPFHGSYDEMVAAVRDKRLDAAVGDTEIMADRYAYAGFSHPYIESGLEMVVTVKPGLQESSIIALKPFTVHMWILLALFFLSTGIIISFTEYATNNDQFQNKSSLEIITTVLWLSVTIISFSQQEDIKNIGSRLVMAAWKCVIFVVAASFTAVLSTMMTVPRLQPSIREIDYLLETNSGVGVNANSFIDRYLINVLNFKPENVKPINSISDYPIAFKSGQIKAAFFVAPHAKVFLAKYCKGYIRSGPSHTLGGFGFVFPKGSPLEADISEAILKVTQSGKVHRLEQEMLQLCNCTSSTSGQEEDDLTLGVGPFSDMFWVLFGTMLLALSVAVYHLMITKWDKLKETFTTNRAYMWTSMVLTECHNRFGFQFLARSDDVRTSAAELNVAEVVDHGNQQ</sequence>
<keyword evidence="5 16" id="KW-0732">Signal</keyword>
<feature type="disulfide bond" evidence="14">
    <location>
        <begin position="744"/>
        <end position="799"/>
    </location>
</feature>
<proteinExistence type="inferred from homology"/>
<dbReference type="GO" id="GO:0015276">
    <property type="term" value="F:ligand-gated monoatomic ion channel activity"/>
    <property type="evidence" value="ECO:0007669"/>
    <property type="project" value="InterPro"/>
</dbReference>
<evidence type="ECO:0000256" key="4">
    <source>
        <dbReference type="ARBA" id="ARBA00022692"/>
    </source>
</evidence>
<comment type="caution">
    <text evidence="18">The sequence shown here is derived from an EMBL/GenBank/DDBJ whole genome shotgun (WGS) entry which is preliminary data.</text>
</comment>
<evidence type="ECO:0000256" key="5">
    <source>
        <dbReference type="ARBA" id="ARBA00022729"/>
    </source>
</evidence>
<evidence type="ECO:0000256" key="3">
    <source>
        <dbReference type="ARBA" id="ARBA00022448"/>
    </source>
</evidence>
<protein>
    <recommendedName>
        <fullName evidence="13">Glutamate receptor</fullName>
    </recommendedName>
</protein>
<keyword evidence="7 13" id="KW-0406">Ion transport</keyword>